<dbReference type="Proteomes" id="UP000747013">
    <property type="component" value="Unassembled WGS sequence"/>
</dbReference>
<reference evidence="5" key="2">
    <citation type="submission" date="2021-09" db="EMBL/GenBank/DDBJ databases">
        <authorList>
            <person name="Gilroy R."/>
        </authorList>
    </citation>
    <scope>NUCLEOTIDE SEQUENCE</scope>
    <source>
        <strain evidence="5">7886</strain>
    </source>
</reference>
<dbReference type="AlphaFoldDB" id="A0A921HU03"/>
<evidence type="ECO:0000313" key="5">
    <source>
        <dbReference type="EMBL" id="HJF87648.1"/>
    </source>
</evidence>
<evidence type="ECO:0000256" key="2">
    <source>
        <dbReference type="ARBA" id="ARBA00023125"/>
    </source>
</evidence>
<evidence type="ECO:0000256" key="3">
    <source>
        <dbReference type="ARBA" id="ARBA00023163"/>
    </source>
</evidence>
<gene>
    <name evidence="5" type="ORF">K8V88_09460</name>
</gene>
<dbReference type="InterPro" id="IPR002577">
    <property type="entry name" value="HTH_HxlR"/>
</dbReference>
<feature type="domain" description="HTH hxlR-type" evidence="4">
    <location>
        <begin position="14"/>
        <end position="112"/>
    </location>
</feature>
<organism evidence="5 6">
    <name type="scientific">Companilactobacillus farciminis</name>
    <dbReference type="NCBI Taxonomy" id="1612"/>
    <lineage>
        <taxon>Bacteria</taxon>
        <taxon>Bacillati</taxon>
        <taxon>Bacillota</taxon>
        <taxon>Bacilli</taxon>
        <taxon>Lactobacillales</taxon>
        <taxon>Lactobacillaceae</taxon>
        <taxon>Companilactobacillus</taxon>
    </lineage>
</organism>
<dbReference type="Pfam" id="PF01638">
    <property type="entry name" value="HxlR"/>
    <property type="match status" value="1"/>
</dbReference>
<evidence type="ECO:0000256" key="1">
    <source>
        <dbReference type="ARBA" id="ARBA00023015"/>
    </source>
</evidence>
<dbReference type="InterPro" id="IPR036390">
    <property type="entry name" value="WH_DNA-bd_sf"/>
</dbReference>
<dbReference type="PANTHER" id="PTHR33204">
    <property type="entry name" value="TRANSCRIPTIONAL REGULATOR, MARR FAMILY"/>
    <property type="match status" value="1"/>
</dbReference>
<evidence type="ECO:0000313" key="6">
    <source>
        <dbReference type="Proteomes" id="UP000747013"/>
    </source>
</evidence>
<keyword evidence="2" id="KW-0238">DNA-binding</keyword>
<dbReference type="SUPFAM" id="SSF46785">
    <property type="entry name" value="Winged helix' DNA-binding domain"/>
    <property type="match status" value="1"/>
</dbReference>
<dbReference type="PROSITE" id="PS51118">
    <property type="entry name" value="HTH_HXLR"/>
    <property type="match status" value="1"/>
</dbReference>
<dbReference type="EMBL" id="DYWC01000222">
    <property type="protein sequence ID" value="HJF87648.1"/>
    <property type="molecule type" value="Genomic_DNA"/>
</dbReference>
<reference evidence="5" key="1">
    <citation type="journal article" date="2021" name="PeerJ">
        <title>Extensive microbial diversity within the chicken gut microbiome revealed by metagenomics and culture.</title>
        <authorList>
            <person name="Gilroy R."/>
            <person name="Ravi A."/>
            <person name="Getino M."/>
            <person name="Pursley I."/>
            <person name="Horton D.L."/>
            <person name="Alikhan N.F."/>
            <person name="Baker D."/>
            <person name="Gharbi K."/>
            <person name="Hall N."/>
            <person name="Watson M."/>
            <person name="Adriaenssens E.M."/>
            <person name="Foster-Nyarko E."/>
            <person name="Jarju S."/>
            <person name="Secka A."/>
            <person name="Antonio M."/>
            <person name="Oren A."/>
            <person name="Chaudhuri R.R."/>
            <person name="La Ragione R."/>
            <person name="Hildebrand F."/>
            <person name="Pallen M.J."/>
        </authorList>
    </citation>
    <scope>NUCLEOTIDE SEQUENCE</scope>
    <source>
        <strain evidence="5">7886</strain>
    </source>
</reference>
<name>A0A921HU03_9LACO</name>
<protein>
    <submittedName>
        <fullName evidence="5">Helix-turn-helix transcriptional regulator</fullName>
    </submittedName>
</protein>
<dbReference type="InterPro" id="IPR036388">
    <property type="entry name" value="WH-like_DNA-bd_sf"/>
</dbReference>
<dbReference type="Gene3D" id="1.10.10.10">
    <property type="entry name" value="Winged helix-like DNA-binding domain superfamily/Winged helix DNA-binding domain"/>
    <property type="match status" value="1"/>
</dbReference>
<keyword evidence="1" id="KW-0805">Transcription regulation</keyword>
<proteinExistence type="predicted"/>
<sequence>MKKTEIDESVFEDCPVAGVQKIVRGKWNMVILYYLHQQTLRFGELSRKLPMVTQAQLTKELRMLESYGLINRKVYPQVPPKVEYSMTEMGEKFMPVLAALEKFANTYETEMA</sequence>
<keyword evidence="3" id="KW-0804">Transcription</keyword>
<evidence type="ECO:0000259" key="4">
    <source>
        <dbReference type="PROSITE" id="PS51118"/>
    </source>
</evidence>
<dbReference type="GO" id="GO:0003677">
    <property type="term" value="F:DNA binding"/>
    <property type="evidence" value="ECO:0007669"/>
    <property type="project" value="UniProtKB-KW"/>
</dbReference>
<accession>A0A921HU03</accession>
<comment type="caution">
    <text evidence="5">The sequence shown here is derived from an EMBL/GenBank/DDBJ whole genome shotgun (WGS) entry which is preliminary data.</text>
</comment>
<dbReference type="PANTHER" id="PTHR33204:SF29">
    <property type="entry name" value="TRANSCRIPTIONAL REGULATOR"/>
    <property type="match status" value="1"/>
</dbReference>